<feature type="compositionally biased region" description="Pro residues" evidence="1">
    <location>
        <begin position="119"/>
        <end position="137"/>
    </location>
</feature>
<evidence type="ECO:0008006" key="3">
    <source>
        <dbReference type="Google" id="ProtNLM"/>
    </source>
</evidence>
<name>A0A1B6GVM6_9HEMI</name>
<protein>
    <recommendedName>
        <fullName evidence="3">BESS domain-containing protein</fullName>
    </recommendedName>
</protein>
<dbReference type="AlphaFoldDB" id="A0A1B6GVM6"/>
<gene>
    <name evidence="2" type="ORF">g.4036</name>
</gene>
<dbReference type="EMBL" id="GECZ01003261">
    <property type="protein sequence ID" value="JAS66508.1"/>
    <property type="molecule type" value="Transcribed_RNA"/>
</dbReference>
<evidence type="ECO:0000313" key="2">
    <source>
        <dbReference type="EMBL" id="JAS66508.1"/>
    </source>
</evidence>
<proteinExistence type="predicted"/>
<feature type="non-terminal residue" evidence="2">
    <location>
        <position position="1"/>
    </location>
</feature>
<feature type="region of interest" description="Disordered" evidence="1">
    <location>
        <begin position="119"/>
        <end position="145"/>
    </location>
</feature>
<sequence>QIPHEETNSVAEPLIKGSTSKWYIMEEDGQTEERDPFHRFNKCLKRKFECNISEMSVCVKKAKSQSCGGDDVSDDVRQFMADVAVRMSNLSNDSKCYARMNIERMLLEAEAYDRSLRPSAPPWPLDLPQLPPDPPPTSQNDSQSVCSDMTVSTLPADEIYHTISTRNMLSETSNETENNIYPTTPLVCKLS</sequence>
<accession>A0A1B6GVM6</accession>
<reference evidence="2" key="1">
    <citation type="submission" date="2015-11" db="EMBL/GenBank/DDBJ databases">
        <title>De novo transcriptome assembly of four potential Pierce s Disease insect vectors from Arizona vineyards.</title>
        <authorList>
            <person name="Tassone E.E."/>
        </authorList>
    </citation>
    <scope>NUCLEOTIDE SEQUENCE</scope>
</reference>
<evidence type="ECO:0000256" key="1">
    <source>
        <dbReference type="SAM" id="MobiDB-lite"/>
    </source>
</evidence>
<organism evidence="2">
    <name type="scientific">Cuerna arida</name>
    <dbReference type="NCBI Taxonomy" id="1464854"/>
    <lineage>
        <taxon>Eukaryota</taxon>
        <taxon>Metazoa</taxon>
        <taxon>Ecdysozoa</taxon>
        <taxon>Arthropoda</taxon>
        <taxon>Hexapoda</taxon>
        <taxon>Insecta</taxon>
        <taxon>Pterygota</taxon>
        <taxon>Neoptera</taxon>
        <taxon>Paraneoptera</taxon>
        <taxon>Hemiptera</taxon>
        <taxon>Auchenorrhyncha</taxon>
        <taxon>Membracoidea</taxon>
        <taxon>Cicadellidae</taxon>
        <taxon>Cicadellinae</taxon>
        <taxon>Proconiini</taxon>
        <taxon>Cuerna</taxon>
    </lineage>
</organism>